<dbReference type="Proteomes" id="UP000261340">
    <property type="component" value="Unplaced"/>
</dbReference>
<dbReference type="PROSITE" id="PS50835">
    <property type="entry name" value="IG_LIKE"/>
    <property type="match status" value="2"/>
</dbReference>
<dbReference type="InterPro" id="IPR013106">
    <property type="entry name" value="Ig_V-set"/>
</dbReference>
<keyword evidence="2" id="KW-1064">Adaptive immunity</keyword>
<protein>
    <recommendedName>
        <fullName evidence="4">Ig-like domain-containing protein</fullName>
    </recommendedName>
</protein>
<evidence type="ECO:0000256" key="2">
    <source>
        <dbReference type="ARBA" id="ARBA00023130"/>
    </source>
</evidence>
<evidence type="ECO:0000256" key="1">
    <source>
        <dbReference type="ARBA" id="ARBA00022859"/>
    </source>
</evidence>
<keyword evidence="1" id="KW-0391">Immunity</keyword>
<feature type="domain" description="Ig-like" evidence="4">
    <location>
        <begin position="1"/>
        <end position="96"/>
    </location>
</feature>
<evidence type="ECO:0000259" key="4">
    <source>
        <dbReference type="PROSITE" id="PS50835"/>
    </source>
</evidence>
<dbReference type="Ensembl" id="ENSACIT00000017419.1">
    <property type="protein sequence ID" value="ENSACIP00000016962.1"/>
    <property type="gene ID" value="ENSACIG00000013228.1"/>
</dbReference>
<name>A0A3Q0S2H5_AMPCI</name>
<dbReference type="InterPro" id="IPR050199">
    <property type="entry name" value="IgHV"/>
</dbReference>
<sequence>MECEQLTQPASVTVQPGQSLTITCQVSYSMSTWRTHWVREPVGKGLEWIGSAHGGHSTYYKDSLKNTFTISLDTSRNRVTLNGQNVQPEDTAVYYCARQSHIQHVFPTGVKCEQLTQPGSETVQPGHNLTITCQVSYSVGNWYTAWIRQPAGKELEWIGMQFTGGFLYKDLKFPIDLDTSSNTVTLNGQSMQPEDTAVYYCARSHSNTKHE</sequence>
<dbReference type="Pfam" id="PF07686">
    <property type="entry name" value="V-set"/>
    <property type="match status" value="2"/>
</dbReference>
<accession>A0A3Q0S2H5</accession>
<reference evidence="5" key="2">
    <citation type="submission" date="2025-09" db="UniProtKB">
        <authorList>
            <consortium name="Ensembl"/>
        </authorList>
    </citation>
    <scope>IDENTIFICATION</scope>
</reference>
<dbReference type="InterPro" id="IPR007110">
    <property type="entry name" value="Ig-like_dom"/>
</dbReference>
<dbReference type="InterPro" id="IPR036179">
    <property type="entry name" value="Ig-like_dom_sf"/>
</dbReference>
<dbReference type="GO" id="GO:0005576">
    <property type="term" value="C:extracellular region"/>
    <property type="evidence" value="ECO:0007669"/>
    <property type="project" value="UniProtKB-ARBA"/>
</dbReference>
<dbReference type="SMART" id="SM00409">
    <property type="entry name" value="IG"/>
    <property type="match status" value="2"/>
</dbReference>
<dbReference type="GeneTree" id="ENSGT01020000230358"/>
<dbReference type="STRING" id="61819.ENSACIP00000016962"/>
<dbReference type="GO" id="GO:0019814">
    <property type="term" value="C:immunoglobulin complex"/>
    <property type="evidence" value="ECO:0007669"/>
    <property type="project" value="UniProtKB-KW"/>
</dbReference>
<dbReference type="InterPro" id="IPR013783">
    <property type="entry name" value="Ig-like_fold"/>
</dbReference>
<dbReference type="InterPro" id="IPR003599">
    <property type="entry name" value="Ig_sub"/>
</dbReference>
<proteinExistence type="predicted"/>
<organism evidence="5 6">
    <name type="scientific">Amphilophus citrinellus</name>
    <name type="common">Midas cichlid</name>
    <name type="synonym">Cichlasoma citrinellum</name>
    <dbReference type="NCBI Taxonomy" id="61819"/>
    <lineage>
        <taxon>Eukaryota</taxon>
        <taxon>Metazoa</taxon>
        <taxon>Chordata</taxon>
        <taxon>Craniata</taxon>
        <taxon>Vertebrata</taxon>
        <taxon>Euteleostomi</taxon>
        <taxon>Actinopterygii</taxon>
        <taxon>Neopterygii</taxon>
        <taxon>Teleostei</taxon>
        <taxon>Neoteleostei</taxon>
        <taxon>Acanthomorphata</taxon>
        <taxon>Ovalentaria</taxon>
        <taxon>Cichlomorphae</taxon>
        <taxon>Cichliformes</taxon>
        <taxon>Cichlidae</taxon>
        <taxon>New World cichlids</taxon>
        <taxon>Cichlasomatinae</taxon>
        <taxon>Heroini</taxon>
        <taxon>Amphilophus</taxon>
    </lineage>
</organism>
<feature type="domain" description="Ig-like" evidence="4">
    <location>
        <begin position="107"/>
        <end position="211"/>
    </location>
</feature>
<evidence type="ECO:0000256" key="3">
    <source>
        <dbReference type="ARBA" id="ARBA00043265"/>
    </source>
</evidence>
<dbReference type="PANTHER" id="PTHR23266">
    <property type="entry name" value="IMMUNOGLOBULIN HEAVY CHAIN"/>
    <property type="match status" value="1"/>
</dbReference>
<reference evidence="5" key="1">
    <citation type="submission" date="2025-08" db="UniProtKB">
        <authorList>
            <consortium name="Ensembl"/>
        </authorList>
    </citation>
    <scope>IDENTIFICATION</scope>
</reference>
<dbReference type="SMART" id="SM00406">
    <property type="entry name" value="IGv"/>
    <property type="match status" value="2"/>
</dbReference>
<evidence type="ECO:0000313" key="5">
    <source>
        <dbReference type="Ensembl" id="ENSACIP00000016962.1"/>
    </source>
</evidence>
<dbReference type="AlphaFoldDB" id="A0A3Q0S2H5"/>
<dbReference type="GO" id="GO:0002250">
    <property type="term" value="P:adaptive immune response"/>
    <property type="evidence" value="ECO:0007669"/>
    <property type="project" value="UniProtKB-KW"/>
</dbReference>
<keyword evidence="6" id="KW-1185">Reference proteome</keyword>
<dbReference type="OMA" id="WICNDET"/>
<evidence type="ECO:0000313" key="6">
    <source>
        <dbReference type="Proteomes" id="UP000261340"/>
    </source>
</evidence>
<dbReference type="Gene3D" id="2.60.40.10">
    <property type="entry name" value="Immunoglobulins"/>
    <property type="match status" value="2"/>
</dbReference>
<keyword evidence="3" id="KW-1280">Immunoglobulin</keyword>
<dbReference type="SUPFAM" id="SSF48726">
    <property type="entry name" value="Immunoglobulin"/>
    <property type="match status" value="2"/>
</dbReference>